<name>A0ACD0NVA0_9BASI</name>
<dbReference type="Proteomes" id="UP000245626">
    <property type="component" value="Unassembled WGS sequence"/>
</dbReference>
<reference evidence="1 2" key="1">
    <citation type="journal article" date="2018" name="Mol. Biol. Evol.">
        <title>Broad Genomic Sampling Reveals a Smut Pathogenic Ancestry of the Fungal Clade Ustilaginomycotina.</title>
        <authorList>
            <person name="Kijpornyongpan T."/>
            <person name="Mondo S.J."/>
            <person name="Barry K."/>
            <person name="Sandor L."/>
            <person name="Lee J."/>
            <person name="Lipzen A."/>
            <person name="Pangilinan J."/>
            <person name="LaButti K."/>
            <person name="Hainaut M."/>
            <person name="Henrissat B."/>
            <person name="Grigoriev I.V."/>
            <person name="Spatafora J.W."/>
            <person name="Aime M.C."/>
        </authorList>
    </citation>
    <scope>NUCLEOTIDE SEQUENCE [LARGE SCALE GENOMIC DNA]</scope>
    <source>
        <strain evidence="1 2">SA 807</strain>
    </source>
</reference>
<accession>A0ACD0NVA0</accession>
<protein>
    <submittedName>
        <fullName evidence="1">Uncharacterized protein</fullName>
    </submittedName>
</protein>
<gene>
    <name evidence="1" type="ORF">IE53DRAFT_388008</name>
</gene>
<evidence type="ECO:0000313" key="2">
    <source>
        <dbReference type="Proteomes" id="UP000245626"/>
    </source>
</evidence>
<dbReference type="EMBL" id="KZ820011">
    <property type="protein sequence ID" value="PWN49744.1"/>
    <property type="molecule type" value="Genomic_DNA"/>
</dbReference>
<evidence type="ECO:0000313" key="1">
    <source>
        <dbReference type="EMBL" id="PWN49744.1"/>
    </source>
</evidence>
<keyword evidence="2" id="KW-1185">Reference proteome</keyword>
<organism evidence="1 2">
    <name type="scientific">Violaceomyces palustris</name>
    <dbReference type="NCBI Taxonomy" id="1673888"/>
    <lineage>
        <taxon>Eukaryota</taxon>
        <taxon>Fungi</taxon>
        <taxon>Dikarya</taxon>
        <taxon>Basidiomycota</taxon>
        <taxon>Ustilaginomycotina</taxon>
        <taxon>Ustilaginomycetes</taxon>
        <taxon>Violaceomycetales</taxon>
        <taxon>Violaceomycetaceae</taxon>
        <taxon>Violaceomyces</taxon>
    </lineage>
</organism>
<sequence length="2165" mass="239604">MSHAPSTKEINSLLEQARQNQTDIETFANLIPLALDYVSYGEGKRNHRLCQKDGAPDFELQSCMLRCFSFRSRDQVEEWRQILASTIYGGCIECYKGFVAAKEHLRKVYLSTFPQEKIAGFFAFVDSWEQDLALEALKRNKIGPKSGLGSLSPAELYSVLSLAASKSAEPLRAKLREAMTPHRLVTLSEVPAGFLVFCVDPDPNARGFTQQNVNYLRPLPPAAVKNALFVSAIEQVVARFNLEAFDDKRLAWSGLQYVLRLTPSSSSQLAHIILNHVHDRGDHLPEVLRAYSILLKLRGPMLWEQQGNGDQEYPTVILSGILDNPSFTEPLFDKERACKDPKEHDLYFTWMPAHLRSLKECTGPEFNEALKRLANFLFERMQQGHVPGESRSRAMKEGIELVLGNADEENSRQVVDIYSTGISSLAFRQGSADLVTRSAARDLVLQAFERDANSIARGMVELSRLSLKHGQRWKARNKMRRGPNPELAPTPDEIYTQAASDAYPSASICSKLWSEAYKALDSKSGKEGAAVFIRALSIVSVYSAPNLSSHLLKETPGSLAYEAYEAKVRTCVTGLTRSMKLMRQDFAEVFPEFGEIVSEDELQALCCTSAQSLLLLNLSPEPSIHKTAQALLRQAFTDVESRADCFRILFQISTGPSLRGLVEYLNSFVNAAKQLVEANELAKWTVRSFADILSVLCGSTEGLLRAGTPFSFLDNGSALQSVASSLPEIWEMMCQSLSVIFLKTPDWSKLLAREEMLAWFRDVTIFASEMVDALPTFQNVIRASKLGPTAKGKIGDSDEEVETDPLEDAMTAHLAIPVESATSWLRMNEEEVLRETQSFIHKALEKFSDGVEFPESSRNRMLSFVNEQMAIENPEDRFTLLTMEELADLKLRLEPEMGVITITDSEEEGSDDSGIEEIDMLKVKEKQEKPAEVTSHWWTNVGKPVASKSLSASQEERKKKIKMRQQKLSFVKIDPSKVIDVDALPSSSAPTKSVFSAIPNPFASSSKPASQAGPPINAYKGASASSKTSKPTIPKSSGGKISQLRQELRASKTSVYKPPVRNPVPARMLNKETNDELPRAPAAVSSVTGALAGKVPATAGKIPPADSDSSSSSSSSDDSSDEEVEAKGLAALSKKRSPIKMRKPIQVAPRRQLKVLEDPLIAKARLERMEAERKRKLRAAPDYTDLHRSILVWDYYFTGDKPPAPAGKEPPYRSVPSTLANANDYGQVFGPLLLLECWAQFQAAKEDVTNGTPEVVPIEVAGRSSVDRFVEINATIPPNSVHPQYRLSDTDIVFLREVNSVGAPKPRVVLAKVTGFKRSAQGHQVGLRCCLTEDRQGVSSTLVNRSRWELCKLFALTTLHREFAALMTAEYYDLFPDVLRARVAPKRMIAPDEVRKAMEGYAVNEPQARAILGSLGTEGFSLIQGPPGTGKTKTICALIGAFVSRRKAPATSIHAGRAGVTAPTKKILLCAPSNAAIDEVAKRAKAGMRNADGKMIHPKVIRIGRDEGINVSVKDISLEYLIEQALSDPKSEGATNTTSTDPSVLHNEIHSLKRQREEKQAELSQVRNNAALVQQLEDEIKKLSAKRLAVMSRLDEVKDKAQSDQRREEADRRRVRGEILADADVICTTLAGAGHEMLNSLPFDFETVVIDEAAQAVELSTLIPLRYGCKQCILVGDPNQLPPTVISQQAERLKYSQSLFVRMFERSEGAVHLLSIQYRMHPEISVFPSTTFYDSQLKDGPNMAQLTSQPWHRTKMMKPFRFFSTKGLESPGRGHSLINKEEVNVALAIYERLRLDYPRTDFDYRVGIVTMYKAQVFELKNTFKSRYGADILQRIDFNTVDGFQGQEKDIIILCCVRSNTEFKGIGFLSDRRRVNVAITRAKSNLFIVGNADYLRRDSLWGKLVGRAEEMSALIAVNVKSFSKPSLGDEAGVGSTRFNEVGFSNGNGRSIPNGDWTNDNKARSEKKPPPTQVDQEGRKRRESNEAGGGPGRVEKRRKLESTAVKDPPSVASTTVRTDPRRSLKPNQGSTPEAKVIKPERERTNHPSSNRPKTAAPPPPPPPRRMNPDRQAFTSDLIGASHPGSARAHHPLASSRPHQPPTIGRSKRTPDPNRVEIGVGILNGHPHGLPPKPTPPTLPATPQRQQHQNVKPSSAALDAMFVKRRKP</sequence>
<proteinExistence type="predicted"/>